<accession>A0ABV3RUQ1</accession>
<organism evidence="1 2">
    <name type="scientific">Sulfitobacter sediminis</name>
    <dbReference type="NCBI Taxonomy" id="3234186"/>
    <lineage>
        <taxon>Bacteria</taxon>
        <taxon>Pseudomonadati</taxon>
        <taxon>Pseudomonadota</taxon>
        <taxon>Alphaproteobacteria</taxon>
        <taxon>Rhodobacterales</taxon>
        <taxon>Roseobacteraceae</taxon>
        <taxon>Sulfitobacter</taxon>
    </lineage>
</organism>
<dbReference type="EMBL" id="JBFNXX010000284">
    <property type="protein sequence ID" value="MEW9922619.1"/>
    <property type="molecule type" value="Genomic_DNA"/>
</dbReference>
<dbReference type="RefSeq" id="WP_367880289.1">
    <property type="nucleotide sequence ID" value="NZ_JBFNXX010000284.1"/>
</dbReference>
<gene>
    <name evidence="1" type="ORF">AB2B41_23795</name>
</gene>
<feature type="non-terminal residue" evidence="1">
    <location>
        <position position="1"/>
    </location>
</feature>
<dbReference type="Proteomes" id="UP001556098">
    <property type="component" value="Unassembled WGS sequence"/>
</dbReference>
<reference evidence="1 2" key="1">
    <citation type="submission" date="2024-07" db="EMBL/GenBank/DDBJ databases">
        <title>Marimonas sp.nov., isolated from tidal-flat sediment.</title>
        <authorList>
            <person name="Jayan J.N."/>
            <person name="Lee S.S."/>
        </authorList>
    </citation>
    <scope>NUCLEOTIDE SEQUENCE [LARGE SCALE GENOMIC DNA]</scope>
    <source>
        <strain evidence="1 2">MJW-29</strain>
    </source>
</reference>
<evidence type="ECO:0000313" key="2">
    <source>
        <dbReference type="Proteomes" id="UP001556098"/>
    </source>
</evidence>
<feature type="non-terminal residue" evidence="1">
    <location>
        <position position="77"/>
    </location>
</feature>
<comment type="caution">
    <text evidence="1">The sequence shown here is derived from an EMBL/GenBank/DDBJ whole genome shotgun (WGS) entry which is preliminary data.</text>
</comment>
<name>A0ABV3RUQ1_9RHOB</name>
<proteinExistence type="predicted"/>
<sequence>TYKQVVIADFYIILRTPATIARDIGTAIIRAAPANIVVRSVVTVVTVAPEATQRTVVVKVPVPNPVTVPISPPQAIT</sequence>
<evidence type="ECO:0000313" key="1">
    <source>
        <dbReference type="EMBL" id="MEW9922619.1"/>
    </source>
</evidence>
<protein>
    <submittedName>
        <fullName evidence="1">Uncharacterized protein</fullName>
    </submittedName>
</protein>
<keyword evidence="2" id="KW-1185">Reference proteome</keyword>